<keyword evidence="1" id="KW-1133">Transmembrane helix</keyword>
<proteinExistence type="predicted"/>
<gene>
    <name evidence="2" type="ORF">HF838_24665</name>
</gene>
<evidence type="ECO:0000313" key="2">
    <source>
        <dbReference type="EMBL" id="NMF01388.1"/>
    </source>
</evidence>
<dbReference type="AlphaFoldDB" id="A0A848D5K8"/>
<keyword evidence="1" id="KW-0812">Transmembrane</keyword>
<dbReference type="Proteomes" id="UP000561326">
    <property type="component" value="Unassembled WGS sequence"/>
</dbReference>
<protein>
    <submittedName>
        <fullName evidence="2">Uncharacterized protein</fullName>
    </submittedName>
</protein>
<feature type="transmembrane region" description="Helical" evidence="1">
    <location>
        <begin position="25"/>
        <end position="44"/>
    </location>
</feature>
<keyword evidence="1" id="KW-0472">Membrane</keyword>
<accession>A0A848D5K8</accession>
<reference evidence="2 3" key="1">
    <citation type="submission" date="2020-04" db="EMBL/GenBank/DDBJ databases">
        <authorList>
            <person name="Hitch T.C.A."/>
            <person name="Wylensek D."/>
            <person name="Clavel T."/>
        </authorList>
    </citation>
    <scope>NUCLEOTIDE SEQUENCE [LARGE SCALE GENOMIC DNA]</scope>
    <source>
        <strain evidence="2 3">WB01_D5_05</strain>
    </source>
</reference>
<dbReference type="RefSeq" id="WP_168976726.1">
    <property type="nucleotide sequence ID" value="NZ_JABAGO010000084.1"/>
</dbReference>
<organism evidence="2 3">
    <name type="scientific">Aneurinibacillus aneurinilyticus</name>
    <name type="common">Bacillus aneurinolyticus</name>
    <dbReference type="NCBI Taxonomy" id="1391"/>
    <lineage>
        <taxon>Bacteria</taxon>
        <taxon>Bacillati</taxon>
        <taxon>Bacillota</taxon>
        <taxon>Bacilli</taxon>
        <taxon>Bacillales</taxon>
        <taxon>Paenibacillaceae</taxon>
        <taxon>Aneurinibacillus group</taxon>
        <taxon>Aneurinibacillus</taxon>
    </lineage>
</organism>
<evidence type="ECO:0000313" key="3">
    <source>
        <dbReference type="Proteomes" id="UP000561326"/>
    </source>
</evidence>
<evidence type="ECO:0000256" key="1">
    <source>
        <dbReference type="SAM" id="Phobius"/>
    </source>
</evidence>
<sequence>MVNAELRYSKENFEIREDKEMKESLLVLGFFVLIQFFIVIVNYFTGMDEIRILLSFILIAIIFVNVSLVVLGKEIIQKRNQANNQGVSQ</sequence>
<feature type="transmembrane region" description="Helical" evidence="1">
    <location>
        <begin position="50"/>
        <end position="71"/>
    </location>
</feature>
<comment type="caution">
    <text evidence="2">The sequence shown here is derived from an EMBL/GenBank/DDBJ whole genome shotgun (WGS) entry which is preliminary data.</text>
</comment>
<name>A0A848D5K8_ANEAE</name>
<dbReference type="EMBL" id="JABAGO010000084">
    <property type="protein sequence ID" value="NMF01388.1"/>
    <property type="molecule type" value="Genomic_DNA"/>
</dbReference>